<reference evidence="2 3" key="1">
    <citation type="journal article" date="2015" name="BMC Genomics">
        <title>Insights from the genome of Ophiocordyceps polyrhachis-furcata to pathogenicity and host specificity in insect fungi.</title>
        <authorList>
            <person name="Wichadakul D."/>
            <person name="Kobmoo N."/>
            <person name="Ingsriswang S."/>
            <person name="Tangphatsornruang S."/>
            <person name="Chantasingh D."/>
            <person name="Luangsa-ard J.J."/>
            <person name="Eurwilaichitr L."/>
        </authorList>
    </citation>
    <scope>NUCLEOTIDE SEQUENCE [LARGE SCALE GENOMIC DNA]</scope>
    <source>
        <strain evidence="2 3">BCC 54312</strain>
    </source>
</reference>
<dbReference type="AlphaFoldDB" id="A0A367LP69"/>
<evidence type="ECO:0000313" key="2">
    <source>
        <dbReference type="EMBL" id="RCI16042.1"/>
    </source>
</evidence>
<keyword evidence="3" id="KW-1185">Reference proteome</keyword>
<organism evidence="2 3">
    <name type="scientific">Ophiocordyceps polyrhachis-furcata BCC 54312</name>
    <dbReference type="NCBI Taxonomy" id="1330021"/>
    <lineage>
        <taxon>Eukaryota</taxon>
        <taxon>Fungi</taxon>
        <taxon>Dikarya</taxon>
        <taxon>Ascomycota</taxon>
        <taxon>Pezizomycotina</taxon>
        <taxon>Sordariomycetes</taxon>
        <taxon>Hypocreomycetidae</taxon>
        <taxon>Hypocreales</taxon>
        <taxon>Ophiocordycipitaceae</taxon>
        <taxon>Ophiocordyceps</taxon>
    </lineage>
</organism>
<gene>
    <name evidence="2" type="ORF">L249_2312</name>
</gene>
<sequence>MYKKGKTPTTTLLPFPRPTREDTPSSSWKKGEGEGGIVPKSLPTNCQSLSPPSLAFNRSETLYTFGITNQSISTVKSIRVEGSGSENPDDGDAWLPESHARCSNRKKAYSCSRDTQDERGGGSFLSPAPLEDLYFISFLLFSFIPRKEESDRKKKKKKKKKRKRPSTKALMSRSYPTWNIDCFSAFRDKCGKRRRGFFSPYSRRPEDSFHPPSDTHTRHDKTRQTKASSYEYRTGIYEKKKKKTIIISSAIAAPKEAIGYADQSRCDCRSTPPFRIFPCLEA</sequence>
<proteinExistence type="predicted"/>
<evidence type="ECO:0000256" key="1">
    <source>
        <dbReference type="SAM" id="MobiDB-lite"/>
    </source>
</evidence>
<comment type="caution">
    <text evidence="2">The sequence shown here is derived from an EMBL/GenBank/DDBJ whole genome shotgun (WGS) entry which is preliminary data.</text>
</comment>
<feature type="region of interest" description="Disordered" evidence="1">
    <location>
        <begin position="1"/>
        <end position="46"/>
    </location>
</feature>
<dbReference type="EMBL" id="LKCN02000001">
    <property type="protein sequence ID" value="RCI16042.1"/>
    <property type="molecule type" value="Genomic_DNA"/>
</dbReference>
<name>A0A367LP69_9HYPO</name>
<feature type="compositionally biased region" description="Basic and acidic residues" evidence="1">
    <location>
        <begin position="203"/>
        <end position="217"/>
    </location>
</feature>
<feature type="compositionally biased region" description="Basic and acidic residues" evidence="1">
    <location>
        <begin position="18"/>
        <end position="33"/>
    </location>
</feature>
<feature type="compositionally biased region" description="Basic residues" evidence="1">
    <location>
        <begin position="153"/>
        <end position="166"/>
    </location>
</feature>
<feature type="region of interest" description="Disordered" evidence="1">
    <location>
        <begin position="150"/>
        <end position="170"/>
    </location>
</feature>
<accession>A0A367LP69</accession>
<evidence type="ECO:0000313" key="3">
    <source>
        <dbReference type="Proteomes" id="UP000253664"/>
    </source>
</evidence>
<protein>
    <submittedName>
        <fullName evidence="2">Uncharacterized protein</fullName>
    </submittedName>
</protein>
<dbReference type="Proteomes" id="UP000253664">
    <property type="component" value="Unassembled WGS sequence"/>
</dbReference>
<feature type="region of interest" description="Disordered" evidence="1">
    <location>
        <begin position="197"/>
        <end position="227"/>
    </location>
</feature>